<name>A0A928VMP5_9CYAN</name>
<dbReference type="Proteomes" id="UP000625316">
    <property type="component" value="Unassembled WGS sequence"/>
</dbReference>
<protein>
    <submittedName>
        <fullName evidence="2">Uncharacterized protein</fullName>
    </submittedName>
</protein>
<proteinExistence type="predicted"/>
<evidence type="ECO:0000256" key="1">
    <source>
        <dbReference type="SAM" id="Phobius"/>
    </source>
</evidence>
<gene>
    <name evidence="2" type="ORF">IQ266_06955</name>
</gene>
<keyword evidence="3" id="KW-1185">Reference proteome</keyword>
<sequence>MAEPVTVTIGIIAALVSAISALVSMLMFWREKKSTLSIKLKRGNKLIEVGNLDEQSTRRIIEQLTALSETDDITLEVREGVKNEQ</sequence>
<evidence type="ECO:0000313" key="3">
    <source>
        <dbReference type="Proteomes" id="UP000625316"/>
    </source>
</evidence>
<reference evidence="2" key="1">
    <citation type="submission" date="2020-10" db="EMBL/GenBank/DDBJ databases">
        <authorList>
            <person name="Castelo-Branco R."/>
            <person name="Eusebio N."/>
            <person name="Adriana R."/>
            <person name="Vieira A."/>
            <person name="Brugerolle De Fraissinette N."/>
            <person name="Rezende De Castro R."/>
            <person name="Schneider M.P."/>
            <person name="Vasconcelos V."/>
            <person name="Leao P.N."/>
        </authorList>
    </citation>
    <scope>NUCLEOTIDE SEQUENCE</scope>
    <source>
        <strain evidence="2">LEGE 11480</strain>
    </source>
</reference>
<dbReference type="AlphaFoldDB" id="A0A928VMP5"/>
<comment type="caution">
    <text evidence="2">The sequence shown here is derived from an EMBL/GenBank/DDBJ whole genome shotgun (WGS) entry which is preliminary data.</text>
</comment>
<dbReference type="EMBL" id="JADEXQ010000017">
    <property type="protein sequence ID" value="MBE9029501.1"/>
    <property type="molecule type" value="Genomic_DNA"/>
</dbReference>
<keyword evidence="1" id="KW-0812">Transmembrane</keyword>
<accession>A0A928VMP5</accession>
<keyword evidence="1" id="KW-1133">Transmembrane helix</keyword>
<keyword evidence="1" id="KW-0472">Membrane</keyword>
<dbReference type="RefSeq" id="WP_264324320.1">
    <property type="nucleotide sequence ID" value="NZ_JADEXQ010000017.1"/>
</dbReference>
<evidence type="ECO:0000313" key="2">
    <source>
        <dbReference type="EMBL" id="MBE9029501.1"/>
    </source>
</evidence>
<organism evidence="2 3">
    <name type="scientific">Romeriopsis navalis LEGE 11480</name>
    <dbReference type="NCBI Taxonomy" id="2777977"/>
    <lineage>
        <taxon>Bacteria</taxon>
        <taxon>Bacillati</taxon>
        <taxon>Cyanobacteriota</taxon>
        <taxon>Cyanophyceae</taxon>
        <taxon>Leptolyngbyales</taxon>
        <taxon>Leptolyngbyaceae</taxon>
        <taxon>Romeriopsis</taxon>
        <taxon>Romeriopsis navalis</taxon>
    </lineage>
</organism>
<feature type="transmembrane region" description="Helical" evidence="1">
    <location>
        <begin position="6"/>
        <end position="29"/>
    </location>
</feature>